<feature type="region of interest" description="Disordered" evidence="1">
    <location>
        <begin position="70"/>
        <end position="133"/>
    </location>
</feature>
<accession>A0A9P3HKP8</accession>
<protein>
    <submittedName>
        <fullName evidence="2">Uncharacterized protein</fullName>
    </submittedName>
</protein>
<dbReference type="AlphaFoldDB" id="A0A9P3HKP8"/>
<feature type="compositionally biased region" description="Polar residues" evidence="1">
    <location>
        <begin position="104"/>
        <end position="121"/>
    </location>
</feature>
<dbReference type="PROSITE" id="PS51257">
    <property type="entry name" value="PROKAR_LIPOPROTEIN"/>
    <property type="match status" value="1"/>
</dbReference>
<dbReference type="EMBL" id="BQFW01000015">
    <property type="protein sequence ID" value="GJJ78365.1"/>
    <property type="molecule type" value="Genomic_DNA"/>
</dbReference>
<keyword evidence="3" id="KW-1185">Reference proteome</keyword>
<reference evidence="2" key="1">
    <citation type="submission" date="2021-11" db="EMBL/GenBank/DDBJ databases">
        <authorList>
            <person name="Herlambang A."/>
            <person name="Guo Y."/>
            <person name="Takashima Y."/>
            <person name="Nishizawa T."/>
        </authorList>
    </citation>
    <scope>NUCLEOTIDE SEQUENCE</scope>
    <source>
        <strain evidence="2">E1425</strain>
    </source>
</reference>
<gene>
    <name evidence="2" type="ORF">EMPS_10724</name>
</gene>
<organism evidence="2 3">
    <name type="scientific">Entomortierella parvispora</name>
    <dbReference type="NCBI Taxonomy" id="205924"/>
    <lineage>
        <taxon>Eukaryota</taxon>
        <taxon>Fungi</taxon>
        <taxon>Fungi incertae sedis</taxon>
        <taxon>Mucoromycota</taxon>
        <taxon>Mortierellomycotina</taxon>
        <taxon>Mortierellomycetes</taxon>
        <taxon>Mortierellales</taxon>
        <taxon>Mortierellaceae</taxon>
        <taxon>Entomortierella</taxon>
    </lineage>
</organism>
<name>A0A9P3HKP8_9FUNG</name>
<evidence type="ECO:0000313" key="2">
    <source>
        <dbReference type="EMBL" id="GJJ78365.1"/>
    </source>
</evidence>
<reference evidence="2" key="2">
    <citation type="journal article" date="2022" name="Microbiol. Resour. Announc.">
        <title>Whole-Genome Sequence of Entomortierella parvispora E1425, a Mucoromycotan Fungus Associated with Burkholderiaceae-Related Endosymbiotic Bacteria.</title>
        <authorList>
            <person name="Herlambang A."/>
            <person name="Guo Y."/>
            <person name="Takashima Y."/>
            <person name="Narisawa K."/>
            <person name="Ohta H."/>
            <person name="Nishizawa T."/>
        </authorList>
    </citation>
    <scope>NUCLEOTIDE SEQUENCE</scope>
    <source>
        <strain evidence="2">E1425</strain>
    </source>
</reference>
<sequence>MKVSGRVSGLNICWRARSIQSDVVPSFGNPGLSACCPFFGTMMLRRQIHVDIHPFHLYWVASVTSIRSGSTSAFKQSQMGSSPSSPSQHTTLGKRSSPSMSSSNPTETGDSTPNDHASPLSQRGAVAGQEDLM</sequence>
<proteinExistence type="predicted"/>
<dbReference type="Proteomes" id="UP000827284">
    <property type="component" value="Unassembled WGS sequence"/>
</dbReference>
<evidence type="ECO:0000256" key="1">
    <source>
        <dbReference type="SAM" id="MobiDB-lite"/>
    </source>
</evidence>
<comment type="caution">
    <text evidence="2">The sequence shown here is derived from an EMBL/GenBank/DDBJ whole genome shotgun (WGS) entry which is preliminary data.</text>
</comment>
<feature type="compositionally biased region" description="Polar residues" evidence="1">
    <location>
        <begin position="70"/>
        <end position="80"/>
    </location>
</feature>
<evidence type="ECO:0000313" key="3">
    <source>
        <dbReference type="Proteomes" id="UP000827284"/>
    </source>
</evidence>